<evidence type="ECO:0000256" key="4">
    <source>
        <dbReference type="ARBA" id="ARBA00022989"/>
    </source>
</evidence>
<name>A0ABD4T895_9CYAN</name>
<dbReference type="RefSeq" id="WP_201277159.1">
    <property type="nucleotide sequence ID" value="NZ_JTHE03000100.1"/>
</dbReference>
<dbReference type="PANTHER" id="PTHR30086">
    <property type="entry name" value="ARGININE EXPORTER PROTEIN ARGO"/>
    <property type="match status" value="1"/>
</dbReference>
<keyword evidence="8" id="KW-1185">Reference proteome</keyword>
<evidence type="ECO:0000313" key="8">
    <source>
        <dbReference type="Proteomes" id="UP000031561"/>
    </source>
</evidence>
<comment type="caution">
    <text evidence="7">The sequence shown here is derived from an EMBL/GenBank/DDBJ whole genome shotgun (WGS) entry which is preliminary data.</text>
</comment>
<feature type="transmembrane region" description="Helical" evidence="6">
    <location>
        <begin position="72"/>
        <end position="89"/>
    </location>
</feature>
<reference evidence="7 8" key="1">
    <citation type="journal article" date="2015" name="Genome Announc.">
        <title>Draft Genome Sequence of Filamentous Marine Cyanobacterium Lyngbya confervoides Strain BDU141951.</title>
        <authorList>
            <person name="Chandrababunaidu M.M."/>
            <person name="Sen D."/>
            <person name="Tripathy S."/>
        </authorList>
    </citation>
    <scope>NUCLEOTIDE SEQUENCE [LARGE SCALE GENOMIC DNA]</scope>
    <source>
        <strain evidence="7 8">BDU141951</strain>
    </source>
</reference>
<feature type="transmembrane region" description="Helical" evidence="6">
    <location>
        <begin position="110"/>
        <end position="135"/>
    </location>
</feature>
<keyword evidence="3 6" id="KW-0812">Transmembrane</keyword>
<dbReference type="EMBL" id="JTHE03000100">
    <property type="protein sequence ID" value="MCM1984537.1"/>
    <property type="molecule type" value="Genomic_DNA"/>
</dbReference>
<dbReference type="Pfam" id="PF01810">
    <property type="entry name" value="LysE"/>
    <property type="match status" value="1"/>
</dbReference>
<comment type="subcellular location">
    <subcellularLocation>
        <location evidence="1">Cell membrane</location>
        <topology evidence="1">Multi-pass membrane protein</topology>
    </subcellularLocation>
</comment>
<dbReference type="Proteomes" id="UP000031561">
    <property type="component" value="Unassembled WGS sequence"/>
</dbReference>
<evidence type="ECO:0000256" key="2">
    <source>
        <dbReference type="ARBA" id="ARBA00022475"/>
    </source>
</evidence>
<dbReference type="PANTHER" id="PTHR30086:SF20">
    <property type="entry name" value="ARGININE EXPORTER PROTEIN ARGO-RELATED"/>
    <property type="match status" value="1"/>
</dbReference>
<dbReference type="InterPro" id="IPR001123">
    <property type="entry name" value="LeuE-type"/>
</dbReference>
<protein>
    <submittedName>
        <fullName evidence="7">LysE family translocator</fullName>
    </submittedName>
</protein>
<keyword evidence="5 6" id="KW-0472">Membrane</keyword>
<sequence length="202" mass="21303">MTNLLALFIAMAILSAIPSVSVLLVVAHASVAGFKQGLLTTLGIVVGDLCLISVAVYGLSAIALTLGSEFTWVRYLGGIYLIGLGASLWKKKAPLPKLGKDINTQGLASFCSGLFLTLADQKAILFYVGFLPAYINLTQVSPLDTLLLMATAALAVGSVKLIYAYLGNKAQQLCQNSQFTQVLQRIAGSLMIATGVVLFFKA</sequence>
<dbReference type="AlphaFoldDB" id="A0ABD4T895"/>
<organism evidence="7 8">
    <name type="scientific">Lyngbya confervoides BDU141951</name>
    <dbReference type="NCBI Taxonomy" id="1574623"/>
    <lineage>
        <taxon>Bacteria</taxon>
        <taxon>Bacillati</taxon>
        <taxon>Cyanobacteriota</taxon>
        <taxon>Cyanophyceae</taxon>
        <taxon>Oscillatoriophycideae</taxon>
        <taxon>Oscillatoriales</taxon>
        <taxon>Microcoleaceae</taxon>
        <taxon>Lyngbya</taxon>
    </lineage>
</organism>
<proteinExistence type="predicted"/>
<evidence type="ECO:0000256" key="1">
    <source>
        <dbReference type="ARBA" id="ARBA00004651"/>
    </source>
</evidence>
<feature type="transmembrane region" description="Helical" evidence="6">
    <location>
        <begin position="182"/>
        <end position="200"/>
    </location>
</feature>
<gene>
    <name evidence="7" type="ORF">QQ91_0017070</name>
</gene>
<feature type="transmembrane region" description="Helical" evidence="6">
    <location>
        <begin position="147"/>
        <end position="166"/>
    </location>
</feature>
<feature type="transmembrane region" description="Helical" evidence="6">
    <location>
        <begin position="38"/>
        <end position="66"/>
    </location>
</feature>
<accession>A0ABD4T895</accession>
<evidence type="ECO:0000256" key="5">
    <source>
        <dbReference type="ARBA" id="ARBA00023136"/>
    </source>
</evidence>
<feature type="transmembrane region" description="Helical" evidence="6">
    <location>
        <begin position="6"/>
        <end position="26"/>
    </location>
</feature>
<evidence type="ECO:0000256" key="6">
    <source>
        <dbReference type="SAM" id="Phobius"/>
    </source>
</evidence>
<evidence type="ECO:0000256" key="3">
    <source>
        <dbReference type="ARBA" id="ARBA00022692"/>
    </source>
</evidence>
<keyword evidence="4 6" id="KW-1133">Transmembrane helix</keyword>
<keyword evidence="2" id="KW-1003">Cell membrane</keyword>
<evidence type="ECO:0000313" key="7">
    <source>
        <dbReference type="EMBL" id="MCM1984537.1"/>
    </source>
</evidence>
<dbReference type="GO" id="GO:0005886">
    <property type="term" value="C:plasma membrane"/>
    <property type="evidence" value="ECO:0007669"/>
    <property type="project" value="UniProtKB-SubCell"/>
</dbReference>